<evidence type="ECO:0000256" key="1">
    <source>
        <dbReference type="SAM" id="MobiDB-lite"/>
    </source>
</evidence>
<protein>
    <submittedName>
        <fullName evidence="2">Uncharacterized protein</fullName>
    </submittedName>
</protein>
<gene>
    <name evidence="2" type="ORF">BDP27DRAFT_1333997</name>
</gene>
<organism evidence="2 3">
    <name type="scientific">Rhodocollybia butyracea</name>
    <dbReference type="NCBI Taxonomy" id="206335"/>
    <lineage>
        <taxon>Eukaryota</taxon>
        <taxon>Fungi</taxon>
        <taxon>Dikarya</taxon>
        <taxon>Basidiomycota</taxon>
        <taxon>Agaricomycotina</taxon>
        <taxon>Agaricomycetes</taxon>
        <taxon>Agaricomycetidae</taxon>
        <taxon>Agaricales</taxon>
        <taxon>Marasmiineae</taxon>
        <taxon>Omphalotaceae</taxon>
        <taxon>Rhodocollybia</taxon>
    </lineage>
</organism>
<reference evidence="2" key="1">
    <citation type="submission" date="2020-11" db="EMBL/GenBank/DDBJ databases">
        <authorList>
            <consortium name="DOE Joint Genome Institute"/>
            <person name="Ahrendt S."/>
            <person name="Riley R."/>
            <person name="Andreopoulos W."/>
            <person name="Labutti K."/>
            <person name="Pangilinan J."/>
            <person name="Ruiz-Duenas F.J."/>
            <person name="Barrasa J.M."/>
            <person name="Sanchez-Garcia M."/>
            <person name="Camarero S."/>
            <person name="Miyauchi S."/>
            <person name="Serrano A."/>
            <person name="Linde D."/>
            <person name="Babiker R."/>
            <person name="Drula E."/>
            <person name="Ayuso-Fernandez I."/>
            <person name="Pacheco R."/>
            <person name="Padilla G."/>
            <person name="Ferreira P."/>
            <person name="Barriuso J."/>
            <person name="Kellner H."/>
            <person name="Castanera R."/>
            <person name="Alfaro M."/>
            <person name="Ramirez L."/>
            <person name="Pisabarro A.G."/>
            <person name="Kuo A."/>
            <person name="Tritt A."/>
            <person name="Lipzen A."/>
            <person name="He G."/>
            <person name="Yan M."/>
            <person name="Ng V."/>
            <person name="Cullen D."/>
            <person name="Martin F."/>
            <person name="Rosso M.-N."/>
            <person name="Henrissat B."/>
            <person name="Hibbett D."/>
            <person name="Martinez A.T."/>
            <person name="Grigoriev I.V."/>
        </authorList>
    </citation>
    <scope>NUCLEOTIDE SEQUENCE</scope>
    <source>
        <strain evidence="2">AH 40177</strain>
    </source>
</reference>
<feature type="region of interest" description="Disordered" evidence="1">
    <location>
        <begin position="1"/>
        <end position="28"/>
    </location>
</feature>
<evidence type="ECO:0000313" key="2">
    <source>
        <dbReference type="EMBL" id="KAF9064197.1"/>
    </source>
</evidence>
<accession>A0A9P5PKD8</accession>
<dbReference type="Proteomes" id="UP000772434">
    <property type="component" value="Unassembled WGS sequence"/>
</dbReference>
<comment type="caution">
    <text evidence="2">The sequence shown here is derived from an EMBL/GenBank/DDBJ whole genome shotgun (WGS) entry which is preliminary data.</text>
</comment>
<sequence length="293" mass="33163">MPPKNPKTDPKHSIGSTSRGLGTDSEEGTVHLAIPSKCQVSTEENEGKESNKKLRTANADIFTSPEKMAVGIVSEALQDVLLSDCYENLNNRKYTGKYVDFKHQECDESFRLLHIIDDFTKDTNNDLLLRNMKHWVSFEQEFPYINTSRIAMNHLYKMPVSMGFLQYVPQDSAQPKVAKVISIGKISHCRLVSAEQINVKGDFKSVKSNFVTFLRRWNWLGLAYAMSSIERNSPATYGRVSSQQELNSDNNRSQASPTPLRVLFQTFRIPPFSFQSTTFALADSQAMISEMMV</sequence>
<name>A0A9P5PKD8_9AGAR</name>
<proteinExistence type="predicted"/>
<keyword evidence="3" id="KW-1185">Reference proteome</keyword>
<dbReference type="EMBL" id="JADNRY010000129">
    <property type="protein sequence ID" value="KAF9064197.1"/>
    <property type="molecule type" value="Genomic_DNA"/>
</dbReference>
<evidence type="ECO:0000313" key="3">
    <source>
        <dbReference type="Proteomes" id="UP000772434"/>
    </source>
</evidence>
<dbReference type="AlphaFoldDB" id="A0A9P5PKD8"/>
<feature type="compositionally biased region" description="Basic and acidic residues" evidence="1">
    <location>
        <begin position="1"/>
        <end position="12"/>
    </location>
</feature>